<feature type="non-terminal residue" evidence="2">
    <location>
        <position position="1"/>
    </location>
</feature>
<proteinExistence type="predicted"/>
<feature type="compositionally biased region" description="Pro residues" evidence="1">
    <location>
        <begin position="48"/>
        <end position="57"/>
    </location>
</feature>
<feature type="region of interest" description="Disordered" evidence="1">
    <location>
        <begin position="1"/>
        <end position="84"/>
    </location>
</feature>
<feature type="non-terminal residue" evidence="2">
    <location>
        <position position="106"/>
    </location>
</feature>
<organism evidence="2">
    <name type="scientific">Pectinophora gossypiella</name>
    <name type="common">Cotton pink bollworm</name>
    <name type="synonym">Depressaria gossypiella</name>
    <dbReference type="NCBI Taxonomy" id="13191"/>
    <lineage>
        <taxon>Eukaryota</taxon>
        <taxon>Metazoa</taxon>
        <taxon>Ecdysozoa</taxon>
        <taxon>Arthropoda</taxon>
        <taxon>Hexapoda</taxon>
        <taxon>Insecta</taxon>
        <taxon>Pterygota</taxon>
        <taxon>Neoptera</taxon>
        <taxon>Endopterygota</taxon>
        <taxon>Lepidoptera</taxon>
        <taxon>Glossata</taxon>
        <taxon>Ditrysia</taxon>
        <taxon>Gelechioidea</taxon>
        <taxon>Gelechiidae</taxon>
        <taxon>Apatetrinae</taxon>
        <taxon>Pectinophora</taxon>
    </lineage>
</organism>
<gene>
    <name evidence="2" type="ORF">g.124</name>
</gene>
<dbReference type="OrthoDB" id="10035396at2759"/>
<sequence>PVALSMPLLDMETTPPRSYASTNPFSPLCELEKTPPRSYAAVLNTNPDSPPHAPPRPSLRTTPTPSPKPVRLQPPLAPASKKIPPIVVDQLPDWPHHFRKLREVLG</sequence>
<reference evidence="2" key="1">
    <citation type="submission" date="2015-09" db="EMBL/GenBank/DDBJ databases">
        <title>De novo assembly of Pectinophora gossypiella (Pink Bollworm) gut transcriptome.</title>
        <authorList>
            <person name="Tassone E.E."/>
        </authorList>
    </citation>
    <scope>NUCLEOTIDE SEQUENCE</scope>
</reference>
<name>A0A1E1WDZ2_PECGO</name>
<accession>A0A1E1WDZ2</accession>
<dbReference type="EMBL" id="GDQN01005856">
    <property type="protein sequence ID" value="JAT85198.1"/>
    <property type="molecule type" value="Transcribed_RNA"/>
</dbReference>
<evidence type="ECO:0000313" key="2">
    <source>
        <dbReference type="EMBL" id="JAT85198.1"/>
    </source>
</evidence>
<dbReference type="AlphaFoldDB" id="A0A1E1WDZ2"/>
<protein>
    <submittedName>
        <fullName evidence="2">Uncharacterized protein</fullName>
    </submittedName>
</protein>
<feature type="compositionally biased region" description="Polar residues" evidence="1">
    <location>
        <begin position="15"/>
        <end position="25"/>
    </location>
</feature>
<evidence type="ECO:0000256" key="1">
    <source>
        <dbReference type="SAM" id="MobiDB-lite"/>
    </source>
</evidence>